<dbReference type="RefSeq" id="XP_056767664.1">
    <property type="nucleotide sequence ID" value="XM_056909046.1"/>
</dbReference>
<dbReference type="GO" id="GO:0003677">
    <property type="term" value="F:DNA binding"/>
    <property type="evidence" value="ECO:0007669"/>
    <property type="project" value="UniProtKB-KW"/>
</dbReference>
<dbReference type="InterPro" id="IPR003511">
    <property type="entry name" value="HORMA_dom"/>
</dbReference>
<proteinExistence type="predicted"/>
<dbReference type="InterPro" id="IPR036570">
    <property type="entry name" value="HORMA_dom_sf"/>
</dbReference>
<dbReference type="Proteomes" id="UP001213681">
    <property type="component" value="Unassembled WGS sequence"/>
</dbReference>
<evidence type="ECO:0000313" key="4">
    <source>
        <dbReference type="Proteomes" id="UP001213681"/>
    </source>
</evidence>
<comment type="caution">
    <text evidence="3">The sequence shown here is derived from an EMBL/GenBank/DDBJ whole genome shotgun (WGS) entry which is preliminary data.</text>
</comment>
<evidence type="ECO:0000313" key="3">
    <source>
        <dbReference type="EMBL" id="KAJ5454708.1"/>
    </source>
</evidence>
<protein>
    <submittedName>
        <fullName evidence="3">DNA-binding HORMA</fullName>
    </submittedName>
</protein>
<dbReference type="EMBL" id="JAPVEA010000005">
    <property type="protein sequence ID" value="KAJ5454708.1"/>
    <property type="molecule type" value="Genomic_DNA"/>
</dbReference>
<evidence type="ECO:0000259" key="2">
    <source>
        <dbReference type="Pfam" id="PF02301"/>
    </source>
</evidence>
<reference evidence="3" key="1">
    <citation type="submission" date="2022-12" db="EMBL/GenBank/DDBJ databases">
        <authorList>
            <person name="Petersen C."/>
        </authorList>
    </citation>
    <scope>NUCLEOTIDE SEQUENCE</scope>
    <source>
        <strain evidence="3">IBT 16125</strain>
    </source>
</reference>
<keyword evidence="3" id="KW-0238">DNA-binding</keyword>
<feature type="coiled-coil region" evidence="1">
    <location>
        <begin position="58"/>
        <end position="89"/>
    </location>
</feature>
<name>A0AAD6C9B8_9EURO</name>
<accession>A0AAD6C9B8</accession>
<keyword evidence="4" id="KW-1185">Reference proteome</keyword>
<dbReference type="Gene3D" id="3.30.900.10">
    <property type="entry name" value="HORMA domain"/>
    <property type="match status" value="1"/>
</dbReference>
<keyword evidence="1" id="KW-0175">Coiled coil</keyword>
<organism evidence="3 4">
    <name type="scientific">Penicillium daleae</name>
    <dbReference type="NCBI Taxonomy" id="63821"/>
    <lineage>
        <taxon>Eukaryota</taxon>
        <taxon>Fungi</taxon>
        <taxon>Dikarya</taxon>
        <taxon>Ascomycota</taxon>
        <taxon>Pezizomycotina</taxon>
        <taxon>Eurotiomycetes</taxon>
        <taxon>Eurotiomycetidae</taxon>
        <taxon>Eurotiales</taxon>
        <taxon>Aspergillaceae</taxon>
        <taxon>Penicillium</taxon>
    </lineage>
</organism>
<reference evidence="3" key="2">
    <citation type="journal article" date="2023" name="IMA Fungus">
        <title>Comparative genomic study of the Penicillium genus elucidates a diverse pangenome and 15 lateral gene transfer events.</title>
        <authorList>
            <person name="Petersen C."/>
            <person name="Sorensen T."/>
            <person name="Nielsen M.R."/>
            <person name="Sondergaard T.E."/>
            <person name="Sorensen J.L."/>
            <person name="Fitzpatrick D.A."/>
            <person name="Frisvad J.C."/>
            <person name="Nielsen K.L."/>
        </authorList>
    </citation>
    <scope>NUCLEOTIDE SEQUENCE</scope>
    <source>
        <strain evidence="3">IBT 16125</strain>
    </source>
</reference>
<sequence>MAPRLVIKCPPPLPILPSLPPSLLRILLPPSTATPNPQLSGKASMPFDKLGEMDEFVLDEKLDELDEMIKVLKAEKKKLNEKKMQSRNGRPERYRAQALSTFNREPVPPAQRCLTQLEASVYHYPVVLSTILFARFVTFKIPVKSLKITSLTYVSFGRDLTPLESFGYRELPVCFADEDFRFDEHFLNNKAGLEETVPLQVHPDHVMVMVRDKDEKTDRMIDYLAIFFDQLLEREVLGFQFVVGRGWGDGSRVYETYTISIDYSGGRGPSDRKGMKVDIHDPKEDLKDSLRVKKDIVAMVRYILMCTNRRSALPNERSCHFHPFVPPYAAEAERGQNFDKSWERELRYPVIPGWRRETIHSRFIDTGFYG</sequence>
<evidence type="ECO:0000256" key="1">
    <source>
        <dbReference type="SAM" id="Coils"/>
    </source>
</evidence>
<dbReference type="GeneID" id="81599289"/>
<feature type="domain" description="HORMA" evidence="2">
    <location>
        <begin position="149"/>
        <end position="322"/>
    </location>
</feature>
<gene>
    <name evidence="3" type="ORF">N7458_005664</name>
</gene>
<dbReference type="Pfam" id="PF02301">
    <property type="entry name" value="HORMA"/>
    <property type="match status" value="1"/>
</dbReference>
<dbReference type="AlphaFoldDB" id="A0AAD6C9B8"/>